<dbReference type="OrthoDB" id="6538075at2759"/>
<dbReference type="AlphaFoldDB" id="A0A8X6U5F8"/>
<dbReference type="Proteomes" id="UP000887013">
    <property type="component" value="Unassembled WGS sequence"/>
</dbReference>
<reference evidence="1" key="1">
    <citation type="submission" date="2020-08" db="EMBL/GenBank/DDBJ databases">
        <title>Multicomponent nature underlies the extraordinary mechanical properties of spider dragline silk.</title>
        <authorList>
            <person name="Kono N."/>
            <person name="Nakamura H."/>
            <person name="Mori M."/>
            <person name="Yoshida Y."/>
            <person name="Ohtoshi R."/>
            <person name="Malay A.D."/>
            <person name="Moran D.A.P."/>
            <person name="Tomita M."/>
            <person name="Numata K."/>
            <person name="Arakawa K."/>
        </authorList>
    </citation>
    <scope>NUCLEOTIDE SEQUENCE</scope>
</reference>
<dbReference type="EMBL" id="BMAW01022874">
    <property type="protein sequence ID" value="GFT80098.1"/>
    <property type="molecule type" value="Genomic_DNA"/>
</dbReference>
<evidence type="ECO:0000313" key="1">
    <source>
        <dbReference type="EMBL" id="GFT80098.1"/>
    </source>
</evidence>
<sequence>MPFSARKNQRRIEDMAKIIDKVKNDLLSSDVMSTALDESADAKNMDELFMQCGTLYSEVKRQPCIPYETHRLKPIQPYEQQDLVCKYPSARLSLCTDATKPIHQYVTRGLETRIEMSRGWPIGTFVSVSS</sequence>
<accession>A0A8X6U5F8</accession>
<keyword evidence="2" id="KW-1185">Reference proteome</keyword>
<gene>
    <name evidence="1" type="ORF">NPIL_188621</name>
</gene>
<name>A0A8X6U5F8_NEPPI</name>
<organism evidence="1 2">
    <name type="scientific">Nephila pilipes</name>
    <name type="common">Giant wood spider</name>
    <name type="synonym">Nephila maculata</name>
    <dbReference type="NCBI Taxonomy" id="299642"/>
    <lineage>
        <taxon>Eukaryota</taxon>
        <taxon>Metazoa</taxon>
        <taxon>Ecdysozoa</taxon>
        <taxon>Arthropoda</taxon>
        <taxon>Chelicerata</taxon>
        <taxon>Arachnida</taxon>
        <taxon>Araneae</taxon>
        <taxon>Araneomorphae</taxon>
        <taxon>Entelegynae</taxon>
        <taxon>Araneoidea</taxon>
        <taxon>Nephilidae</taxon>
        <taxon>Nephila</taxon>
    </lineage>
</organism>
<proteinExistence type="predicted"/>
<evidence type="ECO:0000313" key="2">
    <source>
        <dbReference type="Proteomes" id="UP000887013"/>
    </source>
</evidence>
<protein>
    <submittedName>
        <fullName evidence="1">Uncharacterized protein</fullName>
    </submittedName>
</protein>
<comment type="caution">
    <text evidence="1">The sequence shown here is derived from an EMBL/GenBank/DDBJ whole genome shotgun (WGS) entry which is preliminary data.</text>
</comment>